<keyword evidence="5 10" id="KW-0548">Nucleotidyltransferase</keyword>
<evidence type="ECO:0000256" key="4">
    <source>
        <dbReference type="ARBA" id="ARBA00022679"/>
    </source>
</evidence>
<gene>
    <name evidence="10" type="primary">nadD</name>
    <name evidence="12" type="ORF">EV214_10373</name>
</gene>
<dbReference type="OrthoDB" id="5295945at2"/>
<dbReference type="GO" id="GO:0009435">
    <property type="term" value="P:NAD+ biosynthetic process"/>
    <property type="evidence" value="ECO:0007669"/>
    <property type="project" value="UniProtKB-UniRule"/>
</dbReference>
<dbReference type="EC" id="2.7.7.18" evidence="10"/>
<dbReference type="UniPathway" id="UPA00253">
    <property type="reaction ID" value="UER00332"/>
</dbReference>
<feature type="domain" description="Cytidyltransferase-like" evidence="11">
    <location>
        <begin position="21"/>
        <end position="190"/>
    </location>
</feature>
<keyword evidence="7 10" id="KW-0067">ATP-binding</keyword>
<evidence type="ECO:0000256" key="6">
    <source>
        <dbReference type="ARBA" id="ARBA00022741"/>
    </source>
</evidence>
<keyword evidence="13" id="KW-1185">Reference proteome</keyword>
<accession>A0A4R2KYQ0</accession>
<keyword evidence="4 10" id="KW-0808">Transferase</keyword>
<dbReference type="GO" id="GO:0004515">
    <property type="term" value="F:nicotinate-nucleotide adenylyltransferase activity"/>
    <property type="evidence" value="ECO:0007669"/>
    <property type="project" value="UniProtKB-UniRule"/>
</dbReference>
<evidence type="ECO:0000256" key="10">
    <source>
        <dbReference type="HAMAP-Rule" id="MF_00244"/>
    </source>
</evidence>
<dbReference type="InterPro" id="IPR014729">
    <property type="entry name" value="Rossmann-like_a/b/a_fold"/>
</dbReference>
<proteinExistence type="inferred from homology"/>
<comment type="caution">
    <text evidence="12">The sequence shown here is derived from an EMBL/GenBank/DDBJ whole genome shotgun (WGS) entry which is preliminary data.</text>
</comment>
<dbReference type="Pfam" id="PF01467">
    <property type="entry name" value="CTP_transf_like"/>
    <property type="match status" value="1"/>
</dbReference>
<organism evidence="12 13">
    <name type="scientific">Marinisporobacter balticus</name>
    <dbReference type="NCBI Taxonomy" id="2018667"/>
    <lineage>
        <taxon>Bacteria</taxon>
        <taxon>Bacillati</taxon>
        <taxon>Bacillota</taxon>
        <taxon>Clostridia</taxon>
        <taxon>Peptostreptococcales</taxon>
        <taxon>Thermotaleaceae</taxon>
        <taxon>Marinisporobacter</taxon>
    </lineage>
</organism>
<dbReference type="SUPFAM" id="SSF52374">
    <property type="entry name" value="Nucleotidylyl transferase"/>
    <property type="match status" value="1"/>
</dbReference>
<comment type="catalytic activity">
    <reaction evidence="9 10">
        <text>nicotinate beta-D-ribonucleotide + ATP + H(+) = deamido-NAD(+) + diphosphate</text>
        <dbReference type="Rhea" id="RHEA:22860"/>
        <dbReference type="ChEBI" id="CHEBI:15378"/>
        <dbReference type="ChEBI" id="CHEBI:30616"/>
        <dbReference type="ChEBI" id="CHEBI:33019"/>
        <dbReference type="ChEBI" id="CHEBI:57502"/>
        <dbReference type="ChEBI" id="CHEBI:58437"/>
        <dbReference type="EC" id="2.7.7.18"/>
    </reaction>
</comment>
<name>A0A4R2KYQ0_9FIRM</name>
<dbReference type="AlphaFoldDB" id="A0A4R2KYQ0"/>
<evidence type="ECO:0000256" key="9">
    <source>
        <dbReference type="ARBA" id="ARBA00048721"/>
    </source>
</evidence>
<dbReference type="NCBIfam" id="TIGR00125">
    <property type="entry name" value="cyt_tran_rel"/>
    <property type="match status" value="1"/>
</dbReference>
<dbReference type="HAMAP" id="MF_00244">
    <property type="entry name" value="NaMN_adenylyltr"/>
    <property type="match status" value="1"/>
</dbReference>
<dbReference type="EMBL" id="SLWV01000003">
    <property type="protein sequence ID" value="TCO79023.1"/>
    <property type="molecule type" value="Genomic_DNA"/>
</dbReference>
<comment type="function">
    <text evidence="1 10">Catalyzes the reversible adenylation of nicotinate mononucleotide (NaMN) to nicotinic acid adenine dinucleotide (NaAD).</text>
</comment>
<evidence type="ECO:0000256" key="8">
    <source>
        <dbReference type="ARBA" id="ARBA00023027"/>
    </source>
</evidence>
<dbReference type="InterPro" id="IPR004821">
    <property type="entry name" value="Cyt_trans-like"/>
</dbReference>
<dbReference type="CDD" id="cd02165">
    <property type="entry name" value="NMNAT"/>
    <property type="match status" value="1"/>
</dbReference>
<evidence type="ECO:0000259" key="11">
    <source>
        <dbReference type="Pfam" id="PF01467"/>
    </source>
</evidence>
<keyword evidence="3 10" id="KW-0662">Pyridine nucleotide biosynthesis</keyword>
<evidence type="ECO:0000256" key="2">
    <source>
        <dbReference type="ARBA" id="ARBA00005019"/>
    </source>
</evidence>
<dbReference type="RefSeq" id="WP_132242683.1">
    <property type="nucleotide sequence ID" value="NZ_SLWV01000003.1"/>
</dbReference>
<sequence>MSITSPLDLSNKSSKVSKVGVMGGTFDPIHYGHLVIAEQIRCEYELEKVIFIPAGIPPHKSNVRVTDRKDRYLMTLLATITNPYFEVSRIELDSNEISYTIHTIQKLKKIYGKDTELHFITGADAICELDTWKDVENLSKLCTFIAATRPGLENSQVDEKIETLKWKYNTSIKKIKLPALAISSTDIRNRIREGQSVKYLLPEPVEYYIHKNNVYV</sequence>
<dbReference type="PANTHER" id="PTHR39321:SF3">
    <property type="entry name" value="PHOSPHOPANTETHEINE ADENYLYLTRANSFERASE"/>
    <property type="match status" value="1"/>
</dbReference>
<evidence type="ECO:0000256" key="3">
    <source>
        <dbReference type="ARBA" id="ARBA00022642"/>
    </source>
</evidence>
<dbReference type="Proteomes" id="UP000294919">
    <property type="component" value="Unassembled WGS sequence"/>
</dbReference>
<dbReference type="InterPro" id="IPR005248">
    <property type="entry name" value="NadD/NMNAT"/>
</dbReference>
<protein>
    <recommendedName>
        <fullName evidence="10">Probable nicotinate-nucleotide adenylyltransferase</fullName>
        <ecNumber evidence="10">2.7.7.18</ecNumber>
    </recommendedName>
    <alternativeName>
        <fullName evidence="10">Deamido-NAD(+) diphosphorylase</fullName>
    </alternativeName>
    <alternativeName>
        <fullName evidence="10">Deamido-NAD(+) pyrophosphorylase</fullName>
    </alternativeName>
    <alternativeName>
        <fullName evidence="10">Nicotinate mononucleotide adenylyltransferase</fullName>
        <shortName evidence="10">NaMN adenylyltransferase</shortName>
    </alternativeName>
</protein>
<dbReference type="GO" id="GO:0005524">
    <property type="term" value="F:ATP binding"/>
    <property type="evidence" value="ECO:0007669"/>
    <property type="project" value="UniProtKB-KW"/>
</dbReference>
<reference evidence="12 13" key="1">
    <citation type="submission" date="2019-03" db="EMBL/GenBank/DDBJ databases">
        <title>Genomic Encyclopedia of Type Strains, Phase IV (KMG-IV): sequencing the most valuable type-strain genomes for metagenomic binning, comparative biology and taxonomic classification.</title>
        <authorList>
            <person name="Goeker M."/>
        </authorList>
    </citation>
    <scope>NUCLEOTIDE SEQUENCE [LARGE SCALE GENOMIC DNA]</scope>
    <source>
        <strain evidence="12 13">DSM 102940</strain>
    </source>
</reference>
<keyword evidence="6 10" id="KW-0547">Nucleotide-binding</keyword>
<dbReference type="Gene3D" id="3.40.50.620">
    <property type="entry name" value="HUPs"/>
    <property type="match status" value="1"/>
</dbReference>
<dbReference type="NCBIfam" id="TIGR00482">
    <property type="entry name" value="nicotinate (nicotinamide) nucleotide adenylyltransferase"/>
    <property type="match status" value="1"/>
</dbReference>
<comment type="pathway">
    <text evidence="2 10">Cofactor biosynthesis; NAD(+) biosynthesis; deamido-NAD(+) from nicotinate D-ribonucleotide: step 1/1.</text>
</comment>
<evidence type="ECO:0000256" key="1">
    <source>
        <dbReference type="ARBA" id="ARBA00002324"/>
    </source>
</evidence>
<evidence type="ECO:0000256" key="7">
    <source>
        <dbReference type="ARBA" id="ARBA00022840"/>
    </source>
</evidence>
<dbReference type="NCBIfam" id="NF000840">
    <property type="entry name" value="PRK00071.1-3"/>
    <property type="match status" value="1"/>
</dbReference>
<keyword evidence="8 10" id="KW-0520">NAD</keyword>
<evidence type="ECO:0000313" key="13">
    <source>
        <dbReference type="Proteomes" id="UP000294919"/>
    </source>
</evidence>
<dbReference type="PANTHER" id="PTHR39321">
    <property type="entry name" value="NICOTINATE-NUCLEOTIDE ADENYLYLTRANSFERASE-RELATED"/>
    <property type="match status" value="1"/>
</dbReference>
<evidence type="ECO:0000313" key="12">
    <source>
        <dbReference type="EMBL" id="TCO79023.1"/>
    </source>
</evidence>
<evidence type="ECO:0000256" key="5">
    <source>
        <dbReference type="ARBA" id="ARBA00022695"/>
    </source>
</evidence>
<comment type="similarity">
    <text evidence="10">Belongs to the NadD family.</text>
</comment>